<evidence type="ECO:0000313" key="3">
    <source>
        <dbReference type="Proteomes" id="UP000035932"/>
    </source>
</evidence>
<evidence type="ECO:0000313" key="2">
    <source>
        <dbReference type="EMBL" id="KMO99812.1"/>
    </source>
</evidence>
<dbReference type="Proteomes" id="UP000035932">
    <property type="component" value="Unassembled WGS sequence"/>
</dbReference>
<feature type="region of interest" description="Disordered" evidence="1">
    <location>
        <begin position="1"/>
        <end position="21"/>
    </location>
</feature>
<sequence length="132" mass="13191">GGGSGSTPGGAGTPGGGGSGGGDAVPSYFVGSWNYAAQFNIDQPVTVTIARSGAVRLISDSNMGHCENIAKVVSVASGGSRINIGSAAVDKSKSNSQFCGVLDASFFTKSEPSGIQHNVGPSHGEGYYYQRS</sequence>
<gene>
    <name evidence="2" type="ORF">ACS04_00060</name>
</gene>
<dbReference type="PATRIC" id="fig|66430.4.peg.2802"/>
<dbReference type="STRING" id="66430.ACS04_00060"/>
<proteinExistence type="predicted"/>
<keyword evidence="3" id="KW-1185">Reference proteome</keyword>
<accession>A0A0J6XZU6</accession>
<name>A0A0J6XZU6_9ACTN</name>
<evidence type="ECO:0008006" key="4">
    <source>
        <dbReference type="Google" id="ProtNLM"/>
    </source>
</evidence>
<dbReference type="AlphaFoldDB" id="A0A0J6XZU6"/>
<reference evidence="2 3" key="1">
    <citation type="submission" date="2015-06" db="EMBL/GenBank/DDBJ databases">
        <title>Recapitulation of the evolution of biosynthetic gene clusters reveals hidden chemical diversity on bacterial genomes.</title>
        <authorList>
            <person name="Cruz-Morales P."/>
            <person name="Martinez-Guerrero C."/>
            <person name="Morales-Escalante M.A."/>
            <person name="Yanez-Guerra L.A."/>
            <person name="Kopp J.F."/>
            <person name="Feldmann J."/>
            <person name="Ramos-Aboites H.E."/>
            <person name="Barona-Gomez F."/>
        </authorList>
    </citation>
    <scope>NUCLEOTIDE SEQUENCE [LARGE SCALE GENOMIC DNA]</scope>
    <source>
        <strain evidence="2 3">ATCC 31245</strain>
    </source>
</reference>
<dbReference type="EMBL" id="LFML01000002">
    <property type="protein sequence ID" value="KMO99812.1"/>
    <property type="molecule type" value="Genomic_DNA"/>
</dbReference>
<organism evidence="2 3">
    <name type="scientific">Streptomyces roseus</name>
    <dbReference type="NCBI Taxonomy" id="66430"/>
    <lineage>
        <taxon>Bacteria</taxon>
        <taxon>Bacillati</taxon>
        <taxon>Actinomycetota</taxon>
        <taxon>Actinomycetes</taxon>
        <taxon>Kitasatosporales</taxon>
        <taxon>Streptomycetaceae</taxon>
        <taxon>Streptomyces</taxon>
    </lineage>
</organism>
<protein>
    <recommendedName>
        <fullName evidence="4">Serine/threonine protein kinase</fullName>
    </recommendedName>
</protein>
<evidence type="ECO:0000256" key="1">
    <source>
        <dbReference type="SAM" id="MobiDB-lite"/>
    </source>
</evidence>
<feature type="non-terminal residue" evidence="2">
    <location>
        <position position="1"/>
    </location>
</feature>
<comment type="caution">
    <text evidence="2">The sequence shown here is derived from an EMBL/GenBank/DDBJ whole genome shotgun (WGS) entry which is preliminary data.</text>
</comment>